<accession>A0A1S4EG69</accession>
<dbReference type="KEGG" id="dci:103513173"/>
<feature type="coiled-coil region" evidence="2">
    <location>
        <begin position="222"/>
        <end position="263"/>
    </location>
</feature>
<keyword evidence="5" id="KW-1185">Reference proteome</keyword>
<feature type="compositionally biased region" description="Pro residues" evidence="3">
    <location>
        <begin position="364"/>
        <end position="378"/>
    </location>
</feature>
<evidence type="ECO:0000313" key="5">
    <source>
        <dbReference type="Proteomes" id="UP000079169"/>
    </source>
</evidence>
<sequence length="438" mass="48547">MASPLGVTQRLKAPGSTGSKDSSNQNPFVSSPHGHPSFHPQKVSKTTGTDGRGPKAPKPPEKPLMPYMRYSRKVWDQVKAQNLDLKLWEIGKIIGQMWRDLPEDQKTEYVEDYEQEKSEYEKNLKAYHNSPQYLAYMAAKAKGKQAQQAAEEREAQAQGFSGKNADRRIDIQPAEDEDEQEDGYSVKHVAYARYLRNHRLINEIFSDSVVPDVRSVVTTNRMQVLKRQVQSLTMHQKKLEAELQQIEEKFEAKKRKFVESSEQFQEELKKPGMGPEGYLNRLSASPVLTAPVSAQGPPPGPSVPPMHGGQTGPVATVHHPPPSQGGHGAMLPPHPRPGSPSGYPGAGGPYPPPQQYPGASQPLAPRPPHGQYPYPYPQYPTHPYYGNAYPYPQHMNAGRPPHYPPHPGSQHPHQGSSCFRKVCSPKLCGSGTGSSWTN</sequence>
<dbReference type="Proteomes" id="UP000079169">
    <property type="component" value="Unplaced"/>
</dbReference>
<dbReference type="RefSeq" id="XP_017301200.1">
    <property type="nucleotide sequence ID" value="XM_017445711.1"/>
</dbReference>
<feature type="domain" description="HMG box" evidence="4">
    <location>
        <begin position="60"/>
        <end position="128"/>
    </location>
</feature>
<name>A0A1S4EG69_DIACI</name>
<dbReference type="SUPFAM" id="SSF47095">
    <property type="entry name" value="HMG-box"/>
    <property type="match status" value="1"/>
</dbReference>
<keyword evidence="1" id="KW-0539">Nucleus</keyword>
<feature type="region of interest" description="Disordered" evidence="3">
    <location>
        <begin position="1"/>
        <end position="65"/>
    </location>
</feature>
<evidence type="ECO:0000256" key="2">
    <source>
        <dbReference type="SAM" id="Coils"/>
    </source>
</evidence>
<keyword evidence="1" id="KW-0238">DNA-binding</keyword>
<reference evidence="6" key="1">
    <citation type="submission" date="2025-08" db="UniProtKB">
        <authorList>
            <consortium name="RefSeq"/>
        </authorList>
    </citation>
    <scope>IDENTIFICATION</scope>
</reference>
<feature type="region of interest" description="Disordered" evidence="3">
    <location>
        <begin position="145"/>
        <end position="168"/>
    </location>
</feature>
<dbReference type="PANTHER" id="PTHR46232">
    <property type="entry name" value="SMARCE1 REGULATOR OF CHROMATIN"/>
    <property type="match status" value="1"/>
</dbReference>
<dbReference type="GO" id="GO:0016514">
    <property type="term" value="C:SWI/SNF complex"/>
    <property type="evidence" value="ECO:0007669"/>
    <property type="project" value="TreeGrafter"/>
</dbReference>
<dbReference type="InterPro" id="IPR009071">
    <property type="entry name" value="HMG_box_dom"/>
</dbReference>
<protein>
    <submittedName>
        <fullName evidence="6">SWI/SNF-related matrix-associated actin-dependent regulator of chromatin subfamily E member 1</fullName>
    </submittedName>
</protein>
<evidence type="ECO:0000256" key="1">
    <source>
        <dbReference type="PROSITE-ProRule" id="PRU00267"/>
    </source>
</evidence>
<organism evidence="5 6">
    <name type="scientific">Diaphorina citri</name>
    <name type="common">Asian citrus psyllid</name>
    <dbReference type="NCBI Taxonomy" id="121845"/>
    <lineage>
        <taxon>Eukaryota</taxon>
        <taxon>Metazoa</taxon>
        <taxon>Ecdysozoa</taxon>
        <taxon>Arthropoda</taxon>
        <taxon>Hexapoda</taxon>
        <taxon>Insecta</taxon>
        <taxon>Pterygota</taxon>
        <taxon>Neoptera</taxon>
        <taxon>Paraneoptera</taxon>
        <taxon>Hemiptera</taxon>
        <taxon>Sternorrhyncha</taxon>
        <taxon>Psylloidea</taxon>
        <taxon>Psyllidae</taxon>
        <taxon>Diaphorininae</taxon>
        <taxon>Diaphorina</taxon>
    </lineage>
</organism>
<dbReference type="FunFam" id="1.10.30.10:FF:000048">
    <property type="entry name" value="Putative SWI/SNF-related matrix-associated actin-dependent regulator chromatin subfamily E member"/>
    <property type="match status" value="1"/>
</dbReference>
<feature type="compositionally biased region" description="Low complexity" evidence="3">
    <location>
        <begin position="408"/>
        <end position="417"/>
    </location>
</feature>
<evidence type="ECO:0000256" key="3">
    <source>
        <dbReference type="SAM" id="MobiDB-lite"/>
    </source>
</evidence>
<evidence type="ECO:0000313" key="6">
    <source>
        <dbReference type="RefSeq" id="XP_017301200.1"/>
    </source>
</evidence>
<dbReference type="CTD" id="31846"/>
<proteinExistence type="predicted"/>
<dbReference type="SMART" id="SM00398">
    <property type="entry name" value="HMG"/>
    <property type="match status" value="1"/>
</dbReference>
<dbReference type="GO" id="GO:0031492">
    <property type="term" value="F:nucleosomal DNA binding"/>
    <property type="evidence" value="ECO:0007669"/>
    <property type="project" value="TreeGrafter"/>
</dbReference>
<feature type="region of interest" description="Disordered" evidence="3">
    <location>
        <begin position="289"/>
        <end position="378"/>
    </location>
</feature>
<feature type="region of interest" description="Disordered" evidence="3">
    <location>
        <begin position="390"/>
        <end position="418"/>
    </location>
</feature>
<keyword evidence="2" id="KW-0175">Coiled coil</keyword>
<dbReference type="CDD" id="cd21983">
    <property type="entry name" value="HMG-box_SMARCE1"/>
    <property type="match status" value="1"/>
</dbReference>
<dbReference type="PANTHER" id="PTHR46232:SF1">
    <property type="entry name" value="SWI_SNF-RELATED MATRIX-ASSOCIATED ACTIN-DEPENDENT REGULATOR OF CHROMATIN SUBFAMILY E MEMBER 1"/>
    <property type="match status" value="1"/>
</dbReference>
<feature type="DNA-binding region" description="HMG box" evidence="1">
    <location>
        <begin position="60"/>
        <end position="128"/>
    </location>
</feature>
<dbReference type="GeneID" id="103513173"/>
<dbReference type="PROSITE" id="PS50118">
    <property type="entry name" value="HMG_BOX_2"/>
    <property type="match status" value="1"/>
</dbReference>
<feature type="coiled-coil region" evidence="2">
    <location>
        <begin position="103"/>
        <end position="130"/>
    </location>
</feature>
<dbReference type="GO" id="GO:0016922">
    <property type="term" value="F:nuclear receptor binding"/>
    <property type="evidence" value="ECO:0007669"/>
    <property type="project" value="TreeGrafter"/>
</dbReference>
<evidence type="ECO:0000259" key="4">
    <source>
        <dbReference type="PROSITE" id="PS50118"/>
    </source>
</evidence>
<gene>
    <name evidence="6" type="primary">LOC103513173</name>
</gene>
<dbReference type="Gene3D" id="1.10.30.10">
    <property type="entry name" value="High mobility group box domain"/>
    <property type="match status" value="1"/>
</dbReference>
<dbReference type="GO" id="GO:0045892">
    <property type="term" value="P:negative regulation of DNA-templated transcription"/>
    <property type="evidence" value="ECO:0007669"/>
    <property type="project" value="TreeGrafter"/>
</dbReference>
<dbReference type="Pfam" id="PF00505">
    <property type="entry name" value="HMG_box"/>
    <property type="match status" value="1"/>
</dbReference>
<dbReference type="PaxDb" id="121845-A0A1S4EG69"/>
<dbReference type="InterPro" id="IPR036910">
    <property type="entry name" value="HMG_box_dom_sf"/>
</dbReference>
<dbReference type="STRING" id="121845.A0A1S4EG69"/>
<dbReference type="AlphaFoldDB" id="A0A1S4EG69"/>
<feature type="compositionally biased region" description="Polar residues" evidence="3">
    <location>
        <begin position="16"/>
        <end position="29"/>
    </location>
</feature>